<dbReference type="EMBL" id="PDDY01000001">
    <property type="protein sequence ID" value="PEH42279.1"/>
    <property type="molecule type" value="Genomic_DNA"/>
</dbReference>
<dbReference type="Pfam" id="PF06841">
    <property type="entry name" value="Phage_T4_gp19"/>
    <property type="match status" value="1"/>
</dbReference>
<dbReference type="NCBIfam" id="TIGR02241">
    <property type="entry name" value="conserved hypothetical phage tail region protein"/>
    <property type="match status" value="1"/>
</dbReference>
<name>A0A2A7SFS9_BURGA</name>
<dbReference type="InterPro" id="IPR011747">
    <property type="entry name" value="CHP02241"/>
</dbReference>
<dbReference type="PANTHER" id="PTHR38009">
    <property type="entry name" value="CONSERVED HYPOTHETICAL PHAGE TAIL PROTEIN"/>
    <property type="match status" value="1"/>
</dbReference>
<dbReference type="PANTHER" id="PTHR38009:SF1">
    <property type="entry name" value="CONSERVED HYPOTHETICAL PHAGE TAIL PROTEIN"/>
    <property type="match status" value="1"/>
</dbReference>
<dbReference type="GO" id="GO:0005198">
    <property type="term" value="F:structural molecule activity"/>
    <property type="evidence" value="ECO:0007669"/>
    <property type="project" value="InterPro"/>
</dbReference>
<sequence>MALGSSPARQPAASANPFMAYNFCIEMGGILVGGFSSVDGLQIRNEVKTIRQGGVNDVEYKLPGQVIGSDLVFKGGVSSVDPLWNWFMAASSGQVVRKNGTIYLLDNLGNTTIAWNFLNAWPIEWQGPQIDAGQTLVATQSFTLAHEGISKRGGGA</sequence>
<evidence type="ECO:0000313" key="2">
    <source>
        <dbReference type="Proteomes" id="UP000220629"/>
    </source>
</evidence>
<evidence type="ECO:0008006" key="3">
    <source>
        <dbReference type="Google" id="ProtNLM"/>
    </source>
</evidence>
<proteinExistence type="predicted"/>
<comment type="caution">
    <text evidence="1">The sequence shown here is derived from an EMBL/GenBank/DDBJ whole genome shotgun (WGS) entry which is preliminary data.</text>
</comment>
<gene>
    <name evidence="1" type="ORF">CRM94_09050</name>
</gene>
<dbReference type="InterPro" id="IPR010667">
    <property type="entry name" value="Phage_T4_Gp19"/>
</dbReference>
<accession>A0A2A7SFS9</accession>
<dbReference type="Proteomes" id="UP000220629">
    <property type="component" value="Unassembled WGS sequence"/>
</dbReference>
<evidence type="ECO:0000313" key="1">
    <source>
        <dbReference type="EMBL" id="PEH42279.1"/>
    </source>
</evidence>
<protein>
    <recommendedName>
        <fullName evidence="3">Phage tail protein</fullName>
    </recommendedName>
</protein>
<dbReference type="AlphaFoldDB" id="A0A2A7SFS9"/>
<reference evidence="2" key="1">
    <citation type="submission" date="2017-09" db="EMBL/GenBank/DDBJ databases">
        <title>FDA dAtabase for Regulatory Grade micrObial Sequences (FDA-ARGOS): Supporting development and validation of Infectious Disease Dx tests.</title>
        <authorList>
            <person name="Minogue T."/>
            <person name="Wolcott M."/>
            <person name="Wasieloski L."/>
            <person name="Aguilar W."/>
            <person name="Moore D."/>
            <person name="Tallon L."/>
            <person name="Sadzewicz L."/>
            <person name="Ott S."/>
            <person name="Zhao X."/>
            <person name="Nagaraj S."/>
            <person name="Vavikolanu K."/>
            <person name="Aluvathingal J."/>
            <person name="Nadendla S."/>
            <person name="Sichtig H."/>
        </authorList>
    </citation>
    <scope>NUCLEOTIDE SEQUENCE [LARGE SCALE GENOMIC DNA]</scope>
    <source>
        <strain evidence="2">FDAARGOS_390</strain>
    </source>
</reference>
<organism evidence="1 2">
    <name type="scientific">Burkholderia gladioli</name>
    <name type="common">Pseudomonas marginata</name>
    <name type="synonym">Phytomonas marginata</name>
    <dbReference type="NCBI Taxonomy" id="28095"/>
    <lineage>
        <taxon>Bacteria</taxon>
        <taxon>Pseudomonadati</taxon>
        <taxon>Pseudomonadota</taxon>
        <taxon>Betaproteobacteria</taxon>
        <taxon>Burkholderiales</taxon>
        <taxon>Burkholderiaceae</taxon>
        <taxon>Burkholderia</taxon>
    </lineage>
</organism>
<dbReference type="RefSeq" id="WP_096750890.1">
    <property type="nucleotide sequence ID" value="NZ_CADEPO010000009.1"/>
</dbReference>